<dbReference type="RefSeq" id="WP_209470110.1">
    <property type="nucleotide sequence ID" value="NZ_BMWJ01000004.1"/>
</dbReference>
<proteinExistence type="predicted"/>
<evidence type="ECO:0000313" key="2">
    <source>
        <dbReference type="EMBL" id="MBP2360173.1"/>
    </source>
</evidence>
<evidence type="ECO:0000313" key="3">
    <source>
        <dbReference type="Proteomes" id="UP001519311"/>
    </source>
</evidence>
<keyword evidence="1" id="KW-1133">Transmembrane helix</keyword>
<keyword evidence="3" id="KW-1185">Reference proteome</keyword>
<keyword evidence="1" id="KW-0472">Membrane</keyword>
<organism evidence="2 3">
    <name type="scientific">Streptomyces clavifer</name>
    <dbReference type="NCBI Taxonomy" id="68188"/>
    <lineage>
        <taxon>Bacteria</taxon>
        <taxon>Bacillati</taxon>
        <taxon>Actinomycetota</taxon>
        <taxon>Actinomycetes</taxon>
        <taxon>Kitasatosporales</taxon>
        <taxon>Streptomycetaceae</taxon>
        <taxon>Streptomyces</taxon>
    </lineage>
</organism>
<keyword evidence="1" id="KW-0812">Transmembrane</keyword>
<dbReference type="EMBL" id="JAGINS010000001">
    <property type="protein sequence ID" value="MBP2360173.1"/>
    <property type="molecule type" value="Genomic_DNA"/>
</dbReference>
<name>A0ABS4V8K8_9ACTN</name>
<sequence length="592" mass="65020">MTEVDRQLHNKVDQVGNRVLRLTENLIAVSDQVSAVDTAQKQTQDSLLALVTEFRSFVRSAALTANLHSAETQILSVEERLEREYGHLKRVRRTAVGILQAFDVGLATQDTVQQISEELMIESPRYWLAPALVALAAWPRDDRALCDKAVEEAFRRSPERTSLLFALILRRQGRADGAVRWLRHYLRAQNPDALGREFAVILECIAQGAFGPAGRDLMKTTLAGWRETLMTDDEARQAQVRRWRAEIDGLRGPASAQFPRLSRCSPQWPVLDEVLRCAGAHQALLDTYAALPEPDTRLSDRLEDTVDDILDRLVGEYDSEELPYHRELALHRAVVAAGGDRDAAQRATEVGAASYEERSDYLSVQTTAALDPAAIGASAATQRLSVAACGPWIAEAHAGFSRDYRAKAPSEVELHIGDPAGVDAGGRKCRIPVWKGSFNTDVDAMERSLVSHWERRIEPFVQTLAYPLRNPLLLMAGVVVAILLVLSGASVGFAVLLALFVGGVWGVVVYQRWDAADTAQDDARELLHRHKREAVDQLRGSAAELADWQQRYRAADAVEGAARTFIASLATTTPAGAPFEGRVVTGSEGGTV</sequence>
<gene>
    <name evidence="2" type="ORF">JOF59_002573</name>
</gene>
<reference evidence="2 3" key="1">
    <citation type="submission" date="2021-03" db="EMBL/GenBank/DDBJ databases">
        <title>Sequencing the genomes of 1000 actinobacteria strains.</title>
        <authorList>
            <person name="Klenk H.-P."/>
        </authorList>
    </citation>
    <scope>NUCLEOTIDE SEQUENCE [LARGE SCALE GENOMIC DNA]</scope>
    <source>
        <strain evidence="2 3">DSM 40843</strain>
    </source>
</reference>
<comment type="caution">
    <text evidence="2">The sequence shown here is derived from an EMBL/GenBank/DDBJ whole genome shotgun (WGS) entry which is preliminary data.</text>
</comment>
<feature type="transmembrane region" description="Helical" evidence="1">
    <location>
        <begin position="472"/>
        <end position="505"/>
    </location>
</feature>
<accession>A0ABS4V8K8</accession>
<protein>
    <submittedName>
        <fullName evidence="2">Uncharacterized protein</fullName>
    </submittedName>
</protein>
<evidence type="ECO:0000256" key="1">
    <source>
        <dbReference type="SAM" id="Phobius"/>
    </source>
</evidence>
<dbReference type="Proteomes" id="UP001519311">
    <property type="component" value="Unassembled WGS sequence"/>
</dbReference>